<keyword evidence="3 7" id="KW-0812">Transmembrane</keyword>
<keyword evidence="7" id="KW-0186">Copper</keyword>
<evidence type="ECO:0000313" key="8">
    <source>
        <dbReference type="EMBL" id="KAK6927203.1"/>
    </source>
</evidence>
<evidence type="ECO:0000256" key="2">
    <source>
        <dbReference type="ARBA" id="ARBA00006921"/>
    </source>
</evidence>
<dbReference type="PANTHER" id="PTHR12483:SF27">
    <property type="entry name" value="COPPER TRANSPORT PROTEIN CTR1"/>
    <property type="match status" value="1"/>
</dbReference>
<dbReference type="EMBL" id="JBAMMX010000014">
    <property type="protein sequence ID" value="KAK6927203.1"/>
    <property type="molecule type" value="Genomic_DNA"/>
</dbReference>
<evidence type="ECO:0000313" key="9">
    <source>
        <dbReference type="Proteomes" id="UP001370490"/>
    </source>
</evidence>
<evidence type="ECO:0000256" key="6">
    <source>
        <dbReference type="ARBA" id="ARBA00023136"/>
    </source>
</evidence>
<comment type="subcellular location">
    <subcellularLocation>
        <location evidence="1 7">Membrane</location>
        <topology evidence="1 7">Multi-pass membrane protein</topology>
    </subcellularLocation>
</comment>
<keyword evidence="7" id="KW-0406">Ion transport</keyword>
<protein>
    <recommendedName>
        <fullName evidence="7">Copper transport protein</fullName>
    </recommendedName>
</protein>
<dbReference type="Pfam" id="PF04145">
    <property type="entry name" value="Ctr"/>
    <property type="match status" value="1"/>
</dbReference>
<proteinExistence type="inferred from homology"/>
<reference evidence="8 9" key="1">
    <citation type="submission" date="2023-12" db="EMBL/GenBank/DDBJ databases">
        <title>A high-quality genome assembly for Dillenia turbinata (Dilleniales).</title>
        <authorList>
            <person name="Chanderbali A."/>
        </authorList>
    </citation>
    <scope>NUCLEOTIDE SEQUENCE [LARGE SCALE GENOMIC DNA]</scope>
    <source>
        <strain evidence="8">LSX21</strain>
        <tissue evidence="8">Leaf</tissue>
    </source>
</reference>
<gene>
    <name evidence="8" type="ORF">RJ641_005794</name>
</gene>
<dbReference type="AlphaFoldDB" id="A0AAN8V2D2"/>
<evidence type="ECO:0000256" key="7">
    <source>
        <dbReference type="RuleBase" id="RU367022"/>
    </source>
</evidence>
<name>A0AAN8V2D2_9MAGN</name>
<keyword evidence="4 7" id="KW-0187">Copper transport</keyword>
<keyword evidence="6 7" id="KW-0472">Membrane</keyword>
<feature type="transmembrane region" description="Helical" evidence="7">
    <location>
        <begin position="105"/>
        <end position="133"/>
    </location>
</feature>
<dbReference type="PANTHER" id="PTHR12483">
    <property type="entry name" value="SOLUTE CARRIER FAMILY 31 COPPER TRANSPORTERS"/>
    <property type="match status" value="1"/>
</dbReference>
<feature type="transmembrane region" description="Helical" evidence="7">
    <location>
        <begin position="24"/>
        <end position="44"/>
    </location>
</feature>
<organism evidence="8 9">
    <name type="scientific">Dillenia turbinata</name>
    <dbReference type="NCBI Taxonomy" id="194707"/>
    <lineage>
        <taxon>Eukaryota</taxon>
        <taxon>Viridiplantae</taxon>
        <taxon>Streptophyta</taxon>
        <taxon>Embryophyta</taxon>
        <taxon>Tracheophyta</taxon>
        <taxon>Spermatophyta</taxon>
        <taxon>Magnoliopsida</taxon>
        <taxon>eudicotyledons</taxon>
        <taxon>Gunneridae</taxon>
        <taxon>Pentapetalae</taxon>
        <taxon>Dilleniales</taxon>
        <taxon>Dilleniaceae</taxon>
        <taxon>Dillenia</taxon>
    </lineage>
</organism>
<accession>A0AAN8V2D2</accession>
<dbReference type="Proteomes" id="UP001370490">
    <property type="component" value="Unassembled WGS sequence"/>
</dbReference>
<feature type="transmembrane region" description="Helical" evidence="7">
    <location>
        <begin position="78"/>
        <end position="99"/>
    </location>
</feature>
<evidence type="ECO:0000256" key="4">
    <source>
        <dbReference type="ARBA" id="ARBA00022796"/>
    </source>
</evidence>
<evidence type="ECO:0000256" key="1">
    <source>
        <dbReference type="ARBA" id="ARBA00004141"/>
    </source>
</evidence>
<evidence type="ECO:0000256" key="5">
    <source>
        <dbReference type="ARBA" id="ARBA00022989"/>
    </source>
</evidence>
<evidence type="ECO:0000256" key="3">
    <source>
        <dbReference type="ARBA" id="ARBA00022692"/>
    </source>
</evidence>
<comment type="similarity">
    <text evidence="2 7">Belongs to the copper transporter (Ctr) (TC 1.A.56) family. SLC31A subfamily.</text>
</comment>
<keyword evidence="9" id="KW-1185">Reference proteome</keyword>
<dbReference type="GO" id="GO:0005886">
    <property type="term" value="C:plasma membrane"/>
    <property type="evidence" value="ECO:0007669"/>
    <property type="project" value="TreeGrafter"/>
</dbReference>
<sequence>MMHMTFYWGRRVTLLFDSWKTETWISYALTLVACFLCSAFYQYMEDRRLRFKIIASTAPNSQQLEAPLLINAHGRKMMGGLTGIGSQTAKLGGALLFGINTAMGYMLMLAVMSFNGGVFLAIVLGLSFGYLLFRSGTGVDDVRLVVDNPCACA</sequence>
<comment type="caution">
    <text evidence="8">The sequence shown here is derived from an EMBL/GenBank/DDBJ whole genome shotgun (WGS) entry which is preliminary data.</text>
</comment>
<keyword evidence="5 7" id="KW-1133">Transmembrane helix</keyword>
<dbReference type="GO" id="GO:0005375">
    <property type="term" value="F:copper ion transmembrane transporter activity"/>
    <property type="evidence" value="ECO:0007669"/>
    <property type="project" value="UniProtKB-UniRule"/>
</dbReference>
<keyword evidence="7" id="KW-0813">Transport</keyword>
<dbReference type="InterPro" id="IPR007274">
    <property type="entry name" value="Cop_transporter"/>
</dbReference>